<dbReference type="InterPro" id="IPR037171">
    <property type="entry name" value="NagB/RpiA_transferase-like"/>
</dbReference>
<organism evidence="4">
    <name type="scientific">freshwater metagenome</name>
    <dbReference type="NCBI Taxonomy" id="449393"/>
    <lineage>
        <taxon>unclassified sequences</taxon>
        <taxon>metagenomes</taxon>
        <taxon>ecological metagenomes</taxon>
    </lineage>
</organism>
<evidence type="ECO:0000256" key="1">
    <source>
        <dbReference type="ARBA" id="ARBA00010638"/>
    </source>
</evidence>
<evidence type="ECO:0000256" key="3">
    <source>
        <dbReference type="ARBA" id="ARBA00022840"/>
    </source>
</evidence>
<gene>
    <name evidence="4" type="ORF">UFOPK3376_00126</name>
</gene>
<dbReference type="SUPFAM" id="SSF100950">
    <property type="entry name" value="NagB/RpiA/CoA transferase-like"/>
    <property type="match status" value="1"/>
</dbReference>
<dbReference type="Pfam" id="PF01812">
    <property type="entry name" value="5-FTHF_cyc-lig"/>
    <property type="match status" value="1"/>
</dbReference>
<proteinExistence type="inferred from homology"/>
<dbReference type="GO" id="GO:0030272">
    <property type="term" value="F:5-formyltetrahydrofolate cyclo-ligase activity"/>
    <property type="evidence" value="ECO:0007669"/>
    <property type="project" value="TreeGrafter"/>
</dbReference>
<dbReference type="GO" id="GO:0035999">
    <property type="term" value="P:tetrahydrofolate interconversion"/>
    <property type="evidence" value="ECO:0007669"/>
    <property type="project" value="TreeGrafter"/>
</dbReference>
<dbReference type="InterPro" id="IPR024185">
    <property type="entry name" value="FTHF_cligase-like_sf"/>
</dbReference>
<accession>A0A6J7CJR4</accession>
<dbReference type="GO" id="GO:0009396">
    <property type="term" value="P:folic acid-containing compound biosynthetic process"/>
    <property type="evidence" value="ECO:0007669"/>
    <property type="project" value="TreeGrafter"/>
</dbReference>
<dbReference type="PIRSF" id="PIRSF006806">
    <property type="entry name" value="FTHF_cligase"/>
    <property type="match status" value="1"/>
</dbReference>
<dbReference type="InterPro" id="IPR002698">
    <property type="entry name" value="FTHF_cligase"/>
</dbReference>
<dbReference type="NCBIfam" id="TIGR02727">
    <property type="entry name" value="MTHFS_bact"/>
    <property type="match status" value="1"/>
</dbReference>
<dbReference type="PANTHER" id="PTHR23407:SF1">
    <property type="entry name" value="5-FORMYLTETRAHYDROFOLATE CYCLO-LIGASE"/>
    <property type="match status" value="1"/>
</dbReference>
<reference evidence="4" key="1">
    <citation type="submission" date="2020-05" db="EMBL/GenBank/DDBJ databases">
        <authorList>
            <person name="Chiriac C."/>
            <person name="Salcher M."/>
            <person name="Ghai R."/>
            <person name="Kavagutti S V."/>
        </authorList>
    </citation>
    <scope>NUCLEOTIDE SEQUENCE</scope>
</reference>
<sequence>MSEAKRQLRTDMRRLRAAIADRLHRSAALGGLVVDSFGPSGVAGLHVLAFVGVGGEPDTTGLLDSLWQGGALVYLPRVIGDHMVAVRHDRGDPLEVGAYGIPAPIGEACDPTVIDAVVVPGLAFTLDGCRLGQGGGYYDRFLPLVRSDCVTVGVCFREQIVDSIPNEDHDRNMSRVICDGVSQ</sequence>
<dbReference type="GO" id="GO:0005524">
    <property type="term" value="F:ATP binding"/>
    <property type="evidence" value="ECO:0007669"/>
    <property type="project" value="UniProtKB-KW"/>
</dbReference>
<keyword evidence="3" id="KW-0067">ATP-binding</keyword>
<dbReference type="PANTHER" id="PTHR23407">
    <property type="entry name" value="ATPASE INHIBITOR/5-FORMYLTETRAHYDROFOLATE CYCLO-LIGASE"/>
    <property type="match status" value="1"/>
</dbReference>
<dbReference type="EMBL" id="CAFBLP010000002">
    <property type="protein sequence ID" value="CAB4858632.1"/>
    <property type="molecule type" value="Genomic_DNA"/>
</dbReference>
<dbReference type="AlphaFoldDB" id="A0A6J7CJR4"/>
<comment type="similarity">
    <text evidence="1">Belongs to the 5-formyltetrahydrofolate cyclo-ligase family.</text>
</comment>
<keyword evidence="2" id="KW-0547">Nucleotide-binding</keyword>
<evidence type="ECO:0000256" key="2">
    <source>
        <dbReference type="ARBA" id="ARBA00022741"/>
    </source>
</evidence>
<protein>
    <submittedName>
        <fullName evidence="4">Unannotated protein</fullName>
    </submittedName>
</protein>
<evidence type="ECO:0000313" key="4">
    <source>
        <dbReference type="EMBL" id="CAB4858632.1"/>
    </source>
</evidence>
<name>A0A6J7CJR4_9ZZZZ</name>
<dbReference type="Gene3D" id="3.40.50.10420">
    <property type="entry name" value="NagB/RpiA/CoA transferase-like"/>
    <property type="match status" value="1"/>
</dbReference>